<organism evidence="1 2">
    <name type="scientific">Durusdinium trenchii</name>
    <dbReference type="NCBI Taxonomy" id="1381693"/>
    <lineage>
        <taxon>Eukaryota</taxon>
        <taxon>Sar</taxon>
        <taxon>Alveolata</taxon>
        <taxon>Dinophyceae</taxon>
        <taxon>Suessiales</taxon>
        <taxon>Symbiodiniaceae</taxon>
        <taxon>Durusdinium</taxon>
    </lineage>
</organism>
<proteinExistence type="predicted"/>
<comment type="caution">
    <text evidence="1">The sequence shown here is derived from an EMBL/GenBank/DDBJ whole genome shotgun (WGS) entry which is preliminary data.</text>
</comment>
<keyword evidence="2" id="KW-1185">Reference proteome</keyword>
<accession>A0ABP0NF52</accession>
<evidence type="ECO:0000313" key="1">
    <source>
        <dbReference type="EMBL" id="CAK9062400.1"/>
    </source>
</evidence>
<sequence length="547" mass="61146">MTEIPNSIRSLLGVPLKHTNSKFKAAEGTHKIPDPLALAVEELLLERIQLGEEVGFDFAQDVLLHAVQEWNSQLEALRDDVRTSLGPQLLQVHDQSLPENASEESIQAVQDAVEFGISVDGNSRFTLSIEDSLRADAWALKKIQEYQGGKILMWSWLSRGLTTIEQQAEWNFQGNVEHAKSALQATPGALAELCDLEEVPDVDCSEEKSQVIQAEPIMDGEVTSAWAIADPSNAESKPIFLPGWFRHPIDRAILLWQEESRRWEDKKAKRLAEGRSGLAPKMQEAFDEWSATKSKTIVLNKKTHGQVVNFNNKPISQLKKSCLMITIHMSETAEGLAIQAGDGKLWQLKMMEGVLPAGDCIPPEVDQFTGLDLPPEEHDDEPQLVDEPVHGDADAFLHDEFNDGDDERDPDMNKWLLLEDSEGSDGSEEEEPPELLAKAFGTFTRVRAVEKQPEFQRLAELGLAVRPPGCWLGIHPAAKVWRSASTGSPYFSRSFNPTSGRDAWQALLRVFELMLQSFLATNPKEKLVKHQLARIQRLRQEEPGHAD</sequence>
<dbReference type="Proteomes" id="UP001642484">
    <property type="component" value="Unassembled WGS sequence"/>
</dbReference>
<protein>
    <submittedName>
        <fullName evidence="1">Uncharacterized protein</fullName>
    </submittedName>
</protein>
<gene>
    <name evidence="1" type="ORF">CCMP2556_LOCUS30681</name>
</gene>
<reference evidence="1 2" key="1">
    <citation type="submission" date="2024-02" db="EMBL/GenBank/DDBJ databases">
        <authorList>
            <person name="Chen Y."/>
            <person name="Shah S."/>
            <person name="Dougan E. K."/>
            <person name="Thang M."/>
            <person name="Chan C."/>
        </authorList>
    </citation>
    <scope>NUCLEOTIDE SEQUENCE [LARGE SCALE GENOMIC DNA]</scope>
</reference>
<dbReference type="EMBL" id="CAXAMN010021695">
    <property type="protein sequence ID" value="CAK9062400.1"/>
    <property type="molecule type" value="Genomic_DNA"/>
</dbReference>
<evidence type="ECO:0000313" key="2">
    <source>
        <dbReference type="Proteomes" id="UP001642484"/>
    </source>
</evidence>
<name>A0ABP0NF52_9DINO</name>